<proteinExistence type="predicted"/>
<dbReference type="InterPro" id="IPR020380">
    <property type="entry name" value="Uncharacterised_MJ1658"/>
</dbReference>
<dbReference type="EMBL" id="RXIF01000002">
    <property type="protein sequence ID" value="RZN65460.1"/>
    <property type="molecule type" value="Genomic_DNA"/>
</dbReference>
<organism evidence="1 2">
    <name type="scientific">Methanoliparum thermophilum</name>
    <dbReference type="NCBI Taxonomy" id="2491083"/>
    <lineage>
        <taxon>Archaea</taxon>
        <taxon>Methanobacteriati</taxon>
        <taxon>Methanobacteriota</taxon>
        <taxon>Candidatus Methanoliparia</taxon>
        <taxon>Candidatus Methanoliparales</taxon>
        <taxon>Candidatus Methanoliparaceae</taxon>
        <taxon>Candidatus Methanoliparum</taxon>
    </lineage>
</organism>
<comment type="caution">
    <text evidence="1">The sequence shown here is derived from an EMBL/GenBank/DDBJ whole genome shotgun (WGS) entry which is preliminary data.</text>
</comment>
<accession>A0A520KTU2</accession>
<reference evidence="1 2" key="1">
    <citation type="journal article" date="2019" name="Nat. Microbiol.">
        <title>Wide diversity of methane and short-chain alkane metabolisms in uncultured archaea.</title>
        <authorList>
            <person name="Borrel G."/>
            <person name="Adam P.S."/>
            <person name="McKay L.J."/>
            <person name="Chen L.X."/>
            <person name="Sierra-Garcia I.N."/>
            <person name="Sieber C.M."/>
            <person name="Letourneur Q."/>
            <person name="Ghozlane A."/>
            <person name="Andersen G.L."/>
            <person name="Li W.J."/>
            <person name="Hallam S.J."/>
            <person name="Muyzer G."/>
            <person name="de Oliveira V.M."/>
            <person name="Inskeep W.P."/>
            <person name="Banfield J.F."/>
            <person name="Gribaldo S."/>
        </authorList>
    </citation>
    <scope>NUCLEOTIDE SEQUENCE [LARGE SCALE GENOMIC DNA]</scope>
    <source>
        <strain evidence="1">NM1a</strain>
    </source>
</reference>
<name>A0A520KTU2_METT2</name>
<evidence type="ECO:0000313" key="1">
    <source>
        <dbReference type="EMBL" id="RZN65460.1"/>
    </source>
</evidence>
<gene>
    <name evidence="1" type="ORF">EF806_00785</name>
</gene>
<dbReference type="AlphaFoldDB" id="A0A520KTU2"/>
<evidence type="ECO:0000313" key="2">
    <source>
        <dbReference type="Proteomes" id="UP000317158"/>
    </source>
</evidence>
<sequence>MKEEIISARKNLEETLRKITGFSIFVPEAKFFSMVCGCVGFASDLRGLLLASVEVSNDNIKNLLEDIANSLSIKPDIIYARKLPGSEEIVGLTARELCSRCKKEFSGDKPRPDIFVIKKVEER</sequence>
<protein>
    <submittedName>
        <fullName evidence="1">Uncharacterized protein</fullName>
    </submittedName>
</protein>
<dbReference type="Pfam" id="PF17393">
    <property type="entry name" value="DUF5402"/>
    <property type="match status" value="1"/>
</dbReference>
<dbReference type="Proteomes" id="UP000317158">
    <property type="component" value="Unassembled WGS sequence"/>
</dbReference>